<dbReference type="InterPro" id="IPR037061">
    <property type="entry name" value="Lytic_TGlycoase_superhlx_L_sf"/>
</dbReference>
<organism evidence="6 7">
    <name type="scientific">Denitromonas halophila</name>
    <dbReference type="NCBI Taxonomy" id="1629404"/>
    <lineage>
        <taxon>Bacteria</taxon>
        <taxon>Pseudomonadati</taxon>
        <taxon>Pseudomonadota</taxon>
        <taxon>Betaproteobacteria</taxon>
        <taxon>Rhodocyclales</taxon>
        <taxon>Zoogloeaceae</taxon>
        <taxon>Denitromonas</taxon>
    </lineage>
</organism>
<dbReference type="InterPro" id="IPR023346">
    <property type="entry name" value="Lysozyme-like_dom_sf"/>
</dbReference>
<dbReference type="OrthoDB" id="92254at2"/>
<dbReference type="PANTHER" id="PTHR37423:SF5">
    <property type="entry name" value="SOLUBLE LYTIC MUREIN TRANSGLYCOSYLASE"/>
    <property type="match status" value="1"/>
</dbReference>
<evidence type="ECO:0000313" key="6">
    <source>
        <dbReference type="EMBL" id="TVO54767.1"/>
    </source>
</evidence>
<evidence type="ECO:0000259" key="4">
    <source>
        <dbReference type="Pfam" id="PF01464"/>
    </source>
</evidence>
<feature type="domain" description="Transglycosylase SLT" evidence="4">
    <location>
        <begin position="484"/>
        <end position="589"/>
    </location>
</feature>
<dbReference type="GO" id="GO:0004553">
    <property type="term" value="F:hydrolase activity, hydrolyzing O-glycosyl compounds"/>
    <property type="evidence" value="ECO:0007669"/>
    <property type="project" value="InterPro"/>
</dbReference>
<dbReference type="GO" id="GO:0042597">
    <property type="term" value="C:periplasmic space"/>
    <property type="evidence" value="ECO:0007669"/>
    <property type="project" value="InterPro"/>
</dbReference>
<comment type="caution">
    <text evidence="6">The sequence shown here is derived from an EMBL/GenBank/DDBJ whole genome shotgun (WGS) entry which is preliminary data.</text>
</comment>
<feature type="domain" description="Lytic transglycosylase superhelical linker" evidence="5">
    <location>
        <begin position="403"/>
        <end position="459"/>
    </location>
</feature>
<feature type="chain" id="PRO_5022190112" evidence="3">
    <location>
        <begin position="23"/>
        <end position="640"/>
    </location>
</feature>
<name>A0A557QPD2_9RHOO</name>
<dbReference type="InterPro" id="IPR008939">
    <property type="entry name" value="Lytic_TGlycosylase_superhlx_U"/>
</dbReference>
<dbReference type="Pfam" id="PF01464">
    <property type="entry name" value="SLT"/>
    <property type="match status" value="1"/>
</dbReference>
<evidence type="ECO:0000259" key="5">
    <source>
        <dbReference type="Pfam" id="PF14718"/>
    </source>
</evidence>
<dbReference type="Gene3D" id="1.10.1240.20">
    <property type="entry name" value="Lytic transglycosylase, superhelical linker domain"/>
    <property type="match status" value="1"/>
</dbReference>
<dbReference type="Proteomes" id="UP000319502">
    <property type="component" value="Unassembled WGS sequence"/>
</dbReference>
<dbReference type="Gene3D" id="1.10.530.10">
    <property type="match status" value="1"/>
</dbReference>
<dbReference type="CDD" id="cd13401">
    <property type="entry name" value="Slt70-like"/>
    <property type="match status" value="1"/>
</dbReference>
<evidence type="ECO:0000256" key="3">
    <source>
        <dbReference type="SAM" id="SignalP"/>
    </source>
</evidence>
<evidence type="ECO:0000256" key="1">
    <source>
        <dbReference type="ARBA" id="ARBA00007734"/>
    </source>
</evidence>
<evidence type="ECO:0000313" key="7">
    <source>
        <dbReference type="Proteomes" id="UP000319502"/>
    </source>
</evidence>
<proteinExistence type="inferred from homology"/>
<evidence type="ECO:0000256" key="2">
    <source>
        <dbReference type="ARBA" id="ARBA00022729"/>
    </source>
</evidence>
<comment type="similarity">
    <text evidence="1">Belongs to the transglycosylase Slt family.</text>
</comment>
<sequence length="640" mass="71381">MKAAKGWVVLWLGVVCMTPVWAQTPTGDERILAAREALRTGDQATLDQLAAGRSPHLLERYVKYWHLQNQLARSEPPDTARIEAFLARYAGSVLADRLRGVWLNRLAKDENWIGFIGAWGGLASPTDGQRCQHWLARARVGDRTALDEAAAVWSGLSLRADACEALVGQLAVSGLLAPEAIWARFRDEMESRRPSDLELIVSGLPAGEAPSSAALKVMRKDPERYLDNLRPGFAQRRADSELMLGALGRLAVSDPKAAYARFARLNDALSAEDQAYGYMLLGWRAAQDHLPESVRWFHAAGKLQMPDEQRAWQVRAALRQEDWKAVRQAILAMSAEQRAERSWTYWLARAEQALGEAEGARLLLERIAGHPDFYGMLADEGLGRAFTPPPPDTPQTAAVQANVATDPDLRRALALYRLELYTEGTREWLWRLRRADDSFRLAAARLALDEGIYDRAINTAEAVNPQDNFGLRYLTPFRDLIEPQALSLNLDLAWVYGVLRQESRFVTRAASPVGAQGLMQVMPATGSWVAKKIGMTDYRRSRLQEPDTNVLLGTSYMRIVLDDLDDHPVLAAAGYNAGPGRAKRWRDERMLEGAIYVETIPFNETRDYVKKVMANAVIYAALMEGKPQSLTTRLGQVAPR</sequence>
<dbReference type="SUPFAM" id="SSF48435">
    <property type="entry name" value="Bacterial muramidases"/>
    <property type="match status" value="1"/>
</dbReference>
<dbReference type="Gene3D" id="1.25.20.10">
    <property type="entry name" value="Bacterial muramidases"/>
    <property type="match status" value="1"/>
</dbReference>
<dbReference type="InterPro" id="IPR012289">
    <property type="entry name" value="Lytic_TGlycosylase_superhlx_L"/>
</dbReference>
<reference evidence="6 7" key="1">
    <citation type="submission" date="2019-07" db="EMBL/GenBank/DDBJ databases">
        <title>The pathways for chlorine oxyanion respiration interact through the shared metabolite chlorate.</title>
        <authorList>
            <person name="Barnum T.P."/>
            <person name="Cheng Y."/>
            <person name="Hill K.A."/>
            <person name="Lucas L.N."/>
            <person name="Carlson H.K."/>
            <person name="Coates J.D."/>
        </authorList>
    </citation>
    <scope>NUCLEOTIDE SEQUENCE [LARGE SCALE GENOMIC DNA]</scope>
    <source>
        <strain evidence="6 7">SFB-3</strain>
    </source>
</reference>
<dbReference type="Pfam" id="PF14718">
    <property type="entry name" value="SLT_L"/>
    <property type="match status" value="1"/>
</dbReference>
<gene>
    <name evidence="6" type="ORF">FHP91_12935</name>
</gene>
<dbReference type="EMBL" id="VMNK01000012">
    <property type="protein sequence ID" value="TVO54767.1"/>
    <property type="molecule type" value="Genomic_DNA"/>
</dbReference>
<keyword evidence="2 3" id="KW-0732">Signal</keyword>
<keyword evidence="7" id="KW-1185">Reference proteome</keyword>
<dbReference type="InterPro" id="IPR008258">
    <property type="entry name" value="Transglycosylase_SLT_dom_1"/>
</dbReference>
<accession>A0A557QPD2</accession>
<dbReference type="SUPFAM" id="SSF53955">
    <property type="entry name" value="Lysozyme-like"/>
    <property type="match status" value="1"/>
</dbReference>
<dbReference type="AlphaFoldDB" id="A0A557QPD2"/>
<feature type="signal peptide" evidence="3">
    <location>
        <begin position="1"/>
        <end position="22"/>
    </location>
</feature>
<protein>
    <submittedName>
        <fullName evidence="6">Lytic transglycosylase domain-containing protein</fullName>
    </submittedName>
</protein>
<dbReference type="PANTHER" id="PTHR37423">
    <property type="entry name" value="SOLUBLE LYTIC MUREIN TRANSGLYCOSYLASE-RELATED"/>
    <property type="match status" value="1"/>
</dbReference>
<dbReference type="RefSeq" id="WP_144309993.1">
    <property type="nucleotide sequence ID" value="NZ_VMNK01000012.1"/>
</dbReference>